<dbReference type="InterPro" id="IPR016024">
    <property type="entry name" value="ARM-type_fold"/>
</dbReference>
<keyword evidence="4" id="KW-1185">Reference proteome</keyword>
<dbReference type="GO" id="GO:0006783">
    <property type="term" value="P:heme biosynthetic process"/>
    <property type="evidence" value="ECO:0007669"/>
    <property type="project" value="TreeGrafter"/>
</dbReference>
<name>A0A9D4ZT70_PEA</name>
<protein>
    <recommendedName>
        <fullName evidence="2">EDR1/CTR1/ARMC3-like peptidase-like domain-containing protein</fullName>
    </recommendedName>
</protein>
<dbReference type="InterPro" id="IPR055164">
    <property type="entry name" value="EDR1/CTR1/ARMC3-like_pept-like"/>
</dbReference>
<dbReference type="SUPFAM" id="SSF53850">
    <property type="entry name" value="Periplasmic binding protein-like II"/>
    <property type="match status" value="1"/>
</dbReference>
<dbReference type="Gene3D" id="3.40.190.10">
    <property type="entry name" value="Periplasmic binding protein-like II"/>
    <property type="match status" value="2"/>
</dbReference>
<dbReference type="PANTHER" id="PTHR11557">
    <property type="entry name" value="PORPHOBILINOGEN DEAMINASE"/>
    <property type="match status" value="1"/>
</dbReference>
<organism evidence="3 4">
    <name type="scientific">Pisum sativum</name>
    <name type="common">Garden pea</name>
    <name type="synonym">Lathyrus oleraceus</name>
    <dbReference type="NCBI Taxonomy" id="3888"/>
    <lineage>
        <taxon>Eukaryota</taxon>
        <taxon>Viridiplantae</taxon>
        <taxon>Streptophyta</taxon>
        <taxon>Embryophyta</taxon>
        <taxon>Tracheophyta</taxon>
        <taxon>Spermatophyta</taxon>
        <taxon>Magnoliopsida</taxon>
        <taxon>eudicotyledons</taxon>
        <taxon>Gunneridae</taxon>
        <taxon>Pentapetalae</taxon>
        <taxon>rosids</taxon>
        <taxon>fabids</taxon>
        <taxon>Fabales</taxon>
        <taxon>Fabaceae</taxon>
        <taxon>Papilionoideae</taxon>
        <taxon>50 kb inversion clade</taxon>
        <taxon>NPAAA clade</taxon>
        <taxon>Hologalegina</taxon>
        <taxon>IRL clade</taxon>
        <taxon>Fabeae</taxon>
        <taxon>Lathyrus</taxon>
    </lineage>
</organism>
<dbReference type="Pfam" id="PF14381">
    <property type="entry name" value="EDR1_CTR1_ARMC3_pept"/>
    <property type="match status" value="1"/>
</dbReference>
<dbReference type="EMBL" id="JAMSHJ010000007">
    <property type="protein sequence ID" value="KAI5382554.1"/>
    <property type="molecule type" value="Genomic_DNA"/>
</dbReference>
<dbReference type="AlphaFoldDB" id="A0A9D4ZT70"/>
<comment type="caution">
    <text evidence="3">The sequence shown here is derived from an EMBL/GenBank/DDBJ whole genome shotgun (WGS) entry which is preliminary data.</text>
</comment>
<dbReference type="Proteomes" id="UP001058974">
    <property type="component" value="Chromosome 7"/>
</dbReference>
<reference evidence="3 4" key="1">
    <citation type="journal article" date="2022" name="Nat. Genet.">
        <title>Improved pea reference genome and pan-genome highlight genomic features and evolutionary characteristics.</title>
        <authorList>
            <person name="Yang T."/>
            <person name="Liu R."/>
            <person name="Luo Y."/>
            <person name="Hu S."/>
            <person name="Wang D."/>
            <person name="Wang C."/>
            <person name="Pandey M.K."/>
            <person name="Ge S."/>
            <person name="Xu Q."/>
            <person name="Li N."/>
            <person name="Li G."/>
            <person name="Huang Y."/>
            <person name="Saxena R.K."/>
            <person name="Ji Y."/>
            <person name="Li M."/>
            <person name="Yan X."/>
            <person name="He Y."/>
            <person name="Liu Y."/>
            <person name="Wang X."/>
            <person name="Xiang C."/>
            <person name="Varshney R.K."/>
            <person name="Ding H."/>
            <person name="Gao S."/>
            <person name="Zong X."/>
        </authorList>
    </citation>
    <scope>NUCLEOTIDE SEQUENCE [LARGE SCALE GENOMIC DNA]</scope>
    <source>
        <strain evidence="3 4">cv. Zhongwan 6</strain>
    </source>
</reference>
<evidence type="ECO:0000259" key="2">
    <source>
        <dbReference type="Pfam" id="PF14381"/>
    </source>
</evidence>
<evidence type="ECO:0000256" key="1">
    <source>
        <dbReference type="SAM" id="MobiDB-lite"/>
    </source>
</evidence>
<proteinExistence type="predicted"/>
<gene>
    <name evidence="3" type="ORF">KIW84_070114</name>
</gene>
<dbReference type="PANTHER" id="PTHR11557:SF0">
    <property type="entry name" value="PORPHOBILINOGEN DEAMINASE"/>
    <property type="match status" value="1"/>
</dbReference>
<evidence type="ECO:0000313" key="4">
    <source>
        <dbReference type="Proteomes" id="UP001058974"/>
    </source>
</evidence>
<accession>A0A9D4ZT70</accession>
<feature type="domain" description="EDR1/CTR1/ARMC3-like peptidase-like" evidence="2">
    <location>
        <begin position="196"/>
        <end position="326"/>
    </location>
</feature>
<evidence type="ECO:0000313" key="3">
    <source>
        <dbReference type="EMBL" id="KAI5382554.1"/>
    </source>
</evidence>
<feature type="region of interest" description="Disordered" evidence="1">
    <location>
        <begin position="328"/>
        <end position="349"/>
    </location>
</feature>
<dbReference type="InterPro" id="IPR000860">
    <property type="entry name" value="HemC"/>
</dbReference>
<dbReference type="GO" id="GO:0005737">
    <property type="term" value="C:cytoplasm"/>
    <property type="evidence" value="ECO:0007669"/>
    <property type="project" value="TreeGrafter"/>
</dbReference>
<dbReference type="Gramene" id="Psat07G0011400-T1">
    <property type="protein sequence ID" value="KAI5382554.1"/>
    <property type="gene ID" value="KIW84_070114"/>
</dbReference>
<sequence>MGILNSPVKAWHCAAAELSGRLIINPDNEPFLLSFFPQIHKRLIDLIRLPAIDAQAAAIGALVNLQSILLKVIKTPHPVPEVCRKAAMILESFVSEPQNRILLLAYENAFSEILFTDSKHSDTFARILYELTTRPNIGGKGLFTKEIDEALINEEIAIAVHSMKYVPTYSPEKTILPCNLPQEDVRDAFISLSAASLADLPAGSVIGGSSFEVVIVNRTIDPALDELVQIAHCIALDCPVTEIGILVQRLAELVTSHMGDPVKDVNVILAKWTERITELRTSLHTSVLPLGSLDVGLSRHHALLFKILADNIKMPCRLVEGSHCTGVGPSKIPNRGSPNQRENLPPSYGNSLYKGTLGMNTVGDETRLNVNVVPYAQDNPTDSQNLFLQI</sequence>
<dbReference type="GO" id="GO:0004418">
    <property type="term" value="F:hydroxymethylbilane synthase activity"/>
    <property type="evidence" value="ECO:0007669"/>
    <property type="project" value="UniProtKB-EC"/>
</dbReference>
<dbReference type="SUPFAM" id="SSF48371">
    <property type="entry name" value="ARM repeat"/>
    <property type="match status" value="1"/>
</dbReference>